<gene>
    <name evidence="10" type="ORF">LFTS_01034</name>
</gene>
<dbReference type="EMBL" id="LT966316">
    <property type="protein sequence ID" value="SOU92407.1"/>
    <property type="molecule type" value="Genomic_DNA"/>
</dbReference>
<dbReference type="SUPFAM" id="SSF51294">
    <property type="entry name" value="Hedgehog/intein (Hint) domain"/>
    <property type="match status" value="1"/>
</dbReference>
<dbReference type="Pfam" id="PF14528">
    <property type="entry name" value="LAGLIDADG_3"/>
    <property type="match status" value="1"/>
</dbReference>
<keyword evidence="7" id="KW-0651">Protein splicing</keyword>
<dbReference type="CDD" id="cd00081">
    <property type="entry name" value="Hint"/>
    <property type="match status" value="1"/>
</dbReference>
<dbReference type="InterPro" id="IPR001525">
    <property type="entry name" value="C5_MeTfrase"/>
</dbReference>
<keyword evidence="5" id="KW-0680">Restriction system</keyword>
<keyword evidence="3" id="KW-0808">Transferase</keyword>
<evidence type="ECO:0000256" key="7">
    <source>
        <dbReference type="ARBA" id="ARBA00023000"/>
    </source>
</evidence>
<feature type="domain" description="DOD-type homing endonuclease" evidence="9">
    <location>
        <begin position="214"/>
        <end position="359"/>
    </location>
</feature>
<dbReference type="SUPFAM" id="SSF55608">
    <property type="entry name" value="Homing endonucleases"/>
    <property type="match status" value="1"/>
</dbReference>
<dbReference type="GO" id="GO:0003886">
    <property type="term" value="F:DNA (cytosine-5-)-methyltransferase activity"/>
    <property type="evidence" value="ECO:0007669"/>
    <property type="project" value="UniProtKB-EC"/>
</dbReference>
<protein>
    <recommendedName>
        <fullName evidence="1">DNA (cytosine-5-)-methyltransferase</fullName>
        <ecNumber evidence="1">2.1.1.37</ecNumber>
    </recommendedName>
</protein>
<dbReference type="GO" id="GO:0044027">
    <property type="term" value="P:negative regulation of gene expression via chromosomal CpG island methylation"/>
    <property type="evidence" value="ECO:0007669"/>
    <property type="project" value="TreeGrafter"/>
</dbReference>
<dbReference type="InterPro" id="IPR036844">
    <property type="entry name" value="Hint_dom_sf"/>
</dbReference>
<dbReference type="PROSITE" id="PS50818">
    <property type="entry name" value="INTEIN_C_TER"/>
    <property type="match status" value="1"/>
</dbReference>
<dbReference type="Gene3D" id="3.90.120.10">
    <property type="entry name" value="DNA Methylase, subunit A, domain 2"/>
    <property type="match status" value="1"/>
</dbReference>
<dbReference type="InterPro" id="IPR028992">
    <property type="entry name" value="Hedgehog/Intein_dom"/>
</dbReference>
<dbReference type="InterPro" id="IPR004860">
    <property type="entry name" value="LAGLIDADG_dom"/>
</dbReference>
<dbReference type="Gene3D" id="3.40.50.150">
    <property type="entry name" value="Vaccinia Virus protein VP39"/>
    <property type="match status" value="2"/>
</dbReference>
<dbReference type="GO" id="GO:0003677">
    <property type="term" value="F:DNA binding"/>
    <property type="evidence" value="ECO:0007669"/>
    <property type="project" value="TreeGrafter"/>
</dbReference>
<sequence>MFEKELVADNFAGGGGASTGIEMAGFEVDIAVNHDQIALGIHEANHPKTIHHCENVWDVDPIQATKGRPVGLAWFSPDCFPGGTMILTSSGYRPIETVGTGDLVLTHRGRWMPVTATMKTKKRLIEIQCHGHPGIRVSEEHPFLVRTMNRKWQTSPRGYVRQFHDVEWKPAKNITNRADFVATPLSVPSIPIPAMKRTHGLMTTLPIDERLMWLAGRYVGNGSTRLTETRGELVIICGRHEADDVAGLLNAWPRTGFRVLDGELAWGRRDLRTAVQFSTNSRSLVEWLRENFGHGAKNKKFPGWAFGMDCHLRMALLDGYLSADGWKGKDRREKEIIEATTVSPALAWSVKTLATTLGHACAVYYNQNQSTTIEGRTVKSNPVWRIRWQSELDSDHLQTFCDELHRWSPVRKCSSREDVVDVFNLSVEEDESYVADSLVVHNCTHFSRAKGGKPVKKKIRSLAWVVIRWAKTVHPRLIVLENVPEFAEWGPLTSDNRPCPLRKGKTFRAWMAQLRTLGYEIEYKILCAADYGAPTIRKRLFLIARCDGQPIVWPEPTHAHPKILTKMGRIFKSNLKPWRTAAECIDWSIPCPSIFERKKPLAEATLRRIAKGIMRYVVNASDPFIVPLTHQGSDRVHSIHEPIKTVTSAHRGEMSVVAPMVVPIDHRGSGDGVSKSLDVPISTVTTENRHALVTPYLTKYHGESAGSDIENPFPTVTANSFHKRPGGNPPIALVAPVVVKNNFGTKPCQGVTDPLHTVTTQGNKHALVSAFLAKHYGDSGQRPGSEMGEPLGTVTSVDHHSLVTAHIQRDFKSSVGHSLDDPSGTITAGGGGKAALVTSNLVKLRGTCKDGQPVGEPMPTVTAGGNHVAEVRAFLLKYYGTDQDPQLREPLHTVTTKDRFGLVTIHGIDYQIVDIGMRMLTPRELFRAQGFPDSYVIDRLPSEKKIGKSDQIRLCGNSVCPPVAAAIVQANYLRIDAEEEEVG</sequence>
<dbReference type="PROSITE" id="PS50817">
    <property type="entry name" value="INTEIN_N_TER"/>
    <property type="match status" value="1"/>
</dbReference>
<dbReference type="Gene3D" id="3.10.28.10">
    <property type="entry name" value="Homing endonucleases"/>
    <property type="match status" value="1"/>
</dbReference>
<evidence type="ECO:0000256" key="1">
    <source>
        <dbReference type="ARBA" id="ARBA00011975"/>
    </source>
</evidence>
<dbReference type="PRINTS" id="PR00379">
    <property type="entry name" value="INTEIN"/>
</dbReference>
<evidence type="ECO:0000313" key="10">
    <source>
        <dbReference type="EMBL" id="SOU92407.1"/>
    </source>
</evidence>
<dbReference type="GO" id="GO:0016539">
    <property type="term" value="P:intein-mediated protein splicing"/>
    <property type="evidence" value="ECO:0007669"/>
    <property type="project" value="InterPro"/>
</dbReference>
<keyword evidence="2" id="KW-0489">Methyltransferase</keyword>
<dbReference type="GO" id="GO:0004519">
    <property type="term" value="F:endonuclease activity"/>
    <property type="evidence" value="ECO:0007669"/>
    <property type="project" value="InterPro"/>
</dbReference>
<accession>A0A2I2MFC1</accession>
<dbReference type="Pfam" id="PF13403">
    <property type="entry name" value="Hint_2"/>
    <property type="match status" value="1"/>
</dbReference>
<dbReference type="PANTHER" id="PTHR10629">
    <property type="entry name" value="CYTOSINE-SPECIFIC METHYLTRANSFERASE"/>
    <property type="match status" value="1"/>
</dbReference>
<dbReference type="GO" id="GO:0032259">
    <property type="term" value="P:methylation"/>
    <property type="evidence" value="ECO:0007669"/>
    <property type="project" value="UniProtKB-KW"/>
</dbReference>
<dbReference type="InterPro" id="IPR006142">
    <property type="entry name" value="INTEIN"/>
</dbReference>
<dbReference type="InterPro" id="IPR050390">
    <property type="entry name" value="C5-Methyltransferase"/>
</dbReference>
<evidence type="ECO:0000256" key="5">
    <source>
        <dbReference type="ARBA" id="ARBA00022747"/>
    </source>
</evidence>
<evidence type="ECO:0000259" key="9">
    <source>
        <dbReference type="PROSITE" id="PS50819"/>
    </source>
</evidence>
<evidence type="ECO:0000256" key="3">
    <source>
        <dbReference type="ARBA" id="ARBA00022679"/>
    </source>
</evidence>
<dbReference type="InterPro" id="IPR006141">
    <property type="entry name" value="Intein_N"/>
</dbReference>
<dbReference type="Pfam" id="PF00145">
    <property type="entry name" value="DNA_methylase"/>
    <property type="match status" value="2"/>
</dbReference>
<dbReference type="SMART" id="SM00305">
    <property type="entry name" value="HintC"/>
    <property type="match status" value="1"/>
</dbReference>
<name>A0A2I2MFC1_9BACT</name>
<dbReference type="AlphaFoldDB" id="A0A2I2MFC1"/>
<dbReference type="InterPro" id="IPR003586">
    <property type="entry name" value="Hint_dom_C"/>
</dbReference>
<dbReference type="EC" id="2.1.1.37" evidence="1"/>
<keyword evidence="4" id="KW-0949">S-adenosyl-L-methionine</keyword>
<dbReference type="InterPro" id="IPR029063">
    <property type="entry name" value="SAM-dependent_MTases_sf"/>
</dbReference>
<evidence type="ECO:0000256" key="8">
    <source>
        <dbReference type="ARBA" id="ARBA00047422"/>
    </source>
</evidence>
<dbReference type="SUPFAM" id="SSF53335">
    <property type="entry name" value="S-adenosyl-L-methionine-dependent methyltransferases"/>
    <property type="match status" value="2"/>
</dbReference>
<reference evidence="10" key="1">
    <citation type="submission" date="2017-12" db="EMBL/GenBank/DDBJ databases">
        <authorList>
            <consortium name="SysMetEx"/>
        </authorList>
    </citation>
    <scope>NUCLEOTIDE SEQUENCE</scope>
    <source>
        <strain evidence="10">Pb_238</strain>
    </source>
</reference>
<dbReference type="InterPro" id="IPR004042">
    <property type="entry name" value="Intein_endonuc_central"/>
</dbReference>
<dbReference type="InterPro" id="IPR027434">
    <property type="entry name" value="Homing_endonucl"/>
</dbReference>
<dbReference type="InterPro" id="IPR030934">
    <property type="entry name" value="Intein_C"/>
</dbReference>
<evidence type="ECO:0000256" key="2">
    <source>
        <dbReference type="ARBA" id="ARBA00022603"/>
    </source>
</evidence>
<dbReference type="Gene3D" id="2.170.16.10">
    <property type="entry name" value="Hedgehog/Intein (Hint) domain"/>
    <property type="match status" value="1"/>
</dbReference>
<proteinExistence type="predicted"/>
<organism evidence="10">
    <name type="scientific">Leptospirillum ferriphilum</name>
    <dbReference type="NCBI Taxonomy" id="178606"/>
    <lineage>
        <taxon>Bacteria</taxon>
        <taxon>Pseudomonadati</taxon>
        <taxon>Nitrospirota</taxon>
        <taxon>Nitrospiria</taxon>
        <taxon>Nitrospirales</taxon>
        <taxon>Nitrospiraceae</taxon>
        <taxon>Leptospirillum</taxon>
    </lineage>
</organism>
<evidence type="ECO:0000256" key="4">
    <source>
        <dbReference type="ARBA" id="ARBA00022691"/>
    </source>
</evidence>
<dbReference type="GO" id="GO:0009307">
    <property type="term" value="P:DNA restriction-modification system"/>
    <property type="evidence" value="ECO:0007669"/>
    <property type="project" value="UniProtKB-KW"/>
</dbReference>
<dbReference type="PANTHER" id="PTHR10629:SF52">
    <property type="entry name" value="DNA (CYTOSINE-5)-METHYLTRANSFERASE 1"/>
    <property type="match status" value="1"/>
</dbReference>
<evidence type="ECO:0000256" key="6">
    <source>
        <dbReference type="ARBA" id="ARBA00022813"/>
    </source>
</evidence>
<dbReference type="PROSITE" id="PS50819">
    <property type="entry name" value="INTEIN_ENDONUCLEASE"/>
    <property type="match status" value="1"/>
</dbReference>
<dbReference type="NCBIfam" id="TIGR01443">
    <property type="entry name" value="intein_Cterm"/>
    <property type="match status" value="1"/>
</dbReference>
<comment type="catalytic activity">
    <reaction evidence="8">
        <text>a 2'-deoxycytidine in DNA + S-adenosyl-L-methionine = a 5-methyl-2'-deoxycytidine in DNA + S-adenosyl-L-homocysteine + H(+)</text>
        <dbReference type="Rhea" id="RHEA:13681"/>
        <dbReference type="Rhea" id="RHEA-COMP:11369"/>
        <dbReference type="Rhea" id="RHEA-COMP:11370"/>
        <dbReference type="ChEBI" id="CHEBI:15378"/>
        <dbReference type="ChEBI" id="CHEBI:57856"/>
        <dbReference type="ChEBI" id="CHEBI:59789"/>
        <dbReference type="ChEBI" id="CHEBI:85452"/>
        <dbReference type="ChEBI" id="CHEBI:85454"/>
        <dbReference type="EC" id="2.1.1.37"/>
    </reaction>
</comment>
<dbReference type="InterPro" id="IPR003587">
    <property type="entry name" value="Hint_dom_N"/>
</dbReference>
<keyword evidence="6" id="KW-0068">Autocatalytic cleavage</keyword>
<dbReference type="SMART" id="SM00306">
    <property type="entry name" value="HintN"/>
    <property type="match status" value="1"/>
</dbReference>